<accession>A0A099W336</accession>
<reference evidence="1 8" key="1">
    <citation type="submission" date="2014-05" db="EMBL/GenBank/DDBJ databases">
        <title>Novel Listeriaceae from food processing environments.</title>
        <authorList>
            <person name="den Bakker H.C."/>
        </authorList>
    </citation>
    <scope>NUCLEOTIDE SEQUENCE [LARGE SCALE GENOMIC DNA]</scope>
    <source>
        <strain evidence="1 8">FSL A5-0281</strain>
    </source>
</reference>
<evidence type="ECO:0000313" key="11">
    <source>
        <dbReference type="Proteomes" id="UP000546244"/>
    </source>
</evidence>
<evidence type="ECO:0000313" key="5">
    <source>
        <dbReference type="EMBL" id="MBC2177353.1"/>
    </source>
</evidence>
<evidence type="ECO:0000313" key="8">
    <source>
        <dbReference type="Proteomes" id="UP000029844"/>
    </source>
</evidence>
<dbReference type="EMBL" id="JAARZA010000004">
    <property type="protein sequence ID" value="MBC2240937.1"/>
    <property type="molecule type" value="Genomic_DNA"/>
</dbReference>
<name>A0A099W336_9LIST</name>
<evidence type="ECO:0000313" key="7">
    <source>
        <dbReference type="EMBL" id="MBC2371956.1"/>
    </source>
</evidence>
<evidence type="ECO:0000313" key="14">
    <source>
        <dbReference type="Proteomes" id="UP000553016"/>
    </source>
</evidence>
<dbReference type="Proteomes" id="UP000541735">
    <property type="component" value="Unassembled WGS sequence"/>
</dbReference>
<reference evidence="9 10" key="2">
    <citation type="submission" date="2020-03" db="EMBL/GenBank/DDBJ databases">
        <title>Soil Listeria distribution.</title>
        <authorList>
            <person name="Liao J."/>
            <person name="Wiedmann M."/>
        </authorList>
    </citation>
    <scope>NUCLEOTIDE SEQUENCE [LARGE SCALE GENOMIC DNA]</scope>
    <source>
        <strain evidence="6 14">FSL L7-0149</strain>
        <strain evidence="5 9">FSL L7-0259</strain>
        <strain evidence="4 12">FSL L7-0435</strain>
        <strain evidence="3 13">FSL L7-1017</strain>
        <strain evidence="2 10">FSL L7-1816</strain>
        <strain evidence="7 11">FSL L7-1850</strain>
    </source>
</reference>
<evidence type="ECO:0000313" key="13">
    <source>
        <dbReference type="Proteomes" id="UP000547643"/>
    </source>
</evidence>
<protein>
    <submittedName>
        <fullName evidence="1">Uncharacterized protein</fullName>
    </submittedName>
</protein>
<dbReference type="EMBL" id="JAARYD010000005">
    <property type="protein sequence ID" value="MBC2177353.1"/>
    <property type="molecule type" value="Genomic_DNA"/>
</dbReference>
<dbReference type="Proteomes" id="UP000547643">
    <property type="component" value="Unassembled WGS sequence"/>
</dbReference>
<evidence type="ECO:0000313" key="12">
    <source>
        <dbReference type="Proteomes" id="UP000546806"/>
    </source>
</evidence>
<evidence type="ECO:0000313" key="6">
    <source>
        <dbReference type="EMBL" id="MBC2240937.1"/>
    </source>
</evidence>
<dbReference type="EMBL" id="JAARMV010000002">
    <property type="protein sequence ID" value="MBC2371956.1"/>
    <property type="molecule type" value="Genomic_DNA"/>
</dbReference>
<proteinExistence type="predicted"/>
<dbReference type="EMBL" id="JAAROV010000001">
    <property type="protein sequence ID" value="MBC1316221.1"/>
    <property type="molecule type" value="Genomic_DNA"/>
</dbReference>
<evidence type="ECO:0000313" key="2">
    <source>
        <dbReference type="EMBL" id="MBC1316221.1"/>
    </source>
</evidence>
<dbReference type="EMBL" id="JAARUV010000001">
    <property type="protein sequence ID" value="MBC1777283.1"/>
    <property type="molecule type" value="Genomic_DNA"/>
</dbReference>
<dbReference type="Proteomes" id="UP000553016">
    <property type="component" value="Unassembled WGS sequence"/>
</dbReference>
<evidence type="ECO:0000313" key="1">
    <source>
        <dbReference type="EMBL" id="KGL38465.1"/>
    </source>
</evidence>
<dbReference type="Proteomes" id="UP000546244">
    <property type="component" value="Unassembled WGS sequence"/>
</dbReference>
<organism evidence="1 8">
    <name type="scientific">Listeria booriae</name>
    <dbReference type="NCBI Taxonomy" id="1552123"/>
    <lineage>
        <taxon>Bacteria</taxon>
        <taxon>Bacillati</taxon>
        <taxon>Bacillota</taxon>
        <taxon>Bacilli</taxon>
        <taxon>Bacillales</taxon>
        <taxon>Listeriaceae</taxon>
        <taxon>Listeria</taxon>
    </lineage>
</organism>
<evidence type="ECO:0000313" key="3">
    <source>
        <dbReference type="EMBL" id="MBC1777283.1"/>
    </source>
</evidence>
<dbReference type="Proteomes" id="UP000543379">
    <property type="component" value="Unassembled WGS sequence"/>
</dbReference>
<dbReference type="GeneID" id="58718640"/>
<gene>
    <name evidence="1" type="ORF">EP57_14965</name>
    <name evidence="2" type="ORF">HB811_05480</name>
    <name evidence="7" type="ORF">HBP98_08100</name>
    <name evidence="3" type="ORF">HCA46_00425</name>
    <name evidence="4" type="ORF">HCA78_13475</name>
    <name evidence="5" type="ORF">HCB27_12040</name>
    <name evidence="6" type="ORF">HCB35_10725</name>
</gene>
<dbReference type="Proteomes" id="UP000546806">
    <property type="component" value="Unassembled WGS sequence"/>
</dbReference>
<evidence type="ECO:0000313" key="4">
    <source>
        <dbReference type="EMBL" id="MBC2004789.1"/>
    </source>
</evidence>
<comment type="caution">
    <text evidence="1">The sequence shown here is derived from an EMBL/GenBank/DDBJ whole genome shotgun (WGS) entry which is preliminary data.</text>
</comment>
<sequence>MDELDRTSAHTILAFYKGRNPLPLEKQSEPRCLKTINHVLMYTDWLSEDEWRAAVATSSYMYLSPADKQAFFDKFIESYNLKKSELYAWERAIGDSMDEHVFVERLRPFKIEDVIACSNEMAARYKPAVARDMEQMLRQFFDTYPKSIKSNVNYKSIVGAVEYAVIVKGHPELKDFDQQVLADRYEVSKNSIGIWHRNIKKYCIREAWH</sequence>
<dbReference type="Proteomes" id="UP000029844">
    <property type="component" value="Unassembled WGS sequence"/>
</dbReference>
<evidence type="ECO:0000313" key="10">
    <source>
        <dbReference type="Proteomes" id="UP000543379"/>
    </source>
</evidence>
<keyword evidence="8" id="KW-1185">Reference proteome</keyword>
<evidence type="ECO:0000313" key="9">
    <source>
        <dbReference type="Proteomes" id="UP000541735"/>
    </source>
</evidence>
<dbReference type="RefSeq" id="WP_036087850.1">
    <property type="nucleotide sequence ID" value="NZ_CBCSHQ010000007.1"/>
</dbReference>
<dbReference type="STRING" id="1552123.EP57_14965"/>
<dbReference type="AlphaFoldDB" id="A0A099W336"/>
<dbReference type="EMBL" id="JNFA01000029">
    <property type="protein sequence ID" value="KGL38465.1"/>
    <property type="molecule type" value="Genomic_DNA"/>
</dbReference>
<dbReference type="EMBL" id="JAARWW010000006">
    <property type="protein sequence ID" value="MBC2004789.1"/>
    <property type="molecule type" value="Genomic_DNA"/>
</dbReference>
<dbReference type="OrthoDB" id="2360793at2"/>